<name>A0A7T7Z885_9CAUD</name>
<organism evidence="1 2">
    <name type="scientific">Salmonella phage SPHG3</name>
    <dbReference type="NCBI Taxonomy" id="2801526"/>
    <lineage>
        <taxon>Viruses</taxon>
        <taxon>Duplodnaviria</taxon>
        <taxon>Heunggongvirae</taxon>
        <taxon>Uroviricota</taxon>
        <taxon>Caudoviricetes</taxon>
        <taxon>Pantevenvirales</taxon>
        <taxon>Ackermannviridae</taxon>
        <taxon>Cvivirinae</taxon>
        <taxon>Kuttervirus</taxon>
        <taxon>Kuttervirus STW77</taxon>
    </lineage>
</organism>
<evidence type="ECO:0000313" key="2">
    <source>
        <dbReference type="Proteomes" id="UP000595307"/>
    </source>
</evidence>
<reference evidence="1 2" key="1">
    <citation type="submission" date="2020-12" db="EMBL/GenBank/DDBJ databases">
        <authorList>
            <person name="Esmael A."/>
        </authorList>
    </citation>
    <scope>NUCLEOTIDE SEQUENCE [LARGE SCALE GENOMIC DNA]</scope>
</reference>
<accession>A0A7T7Z885</accession>
<dbReference type="Proteomes" id="UP000595307">
    <property type="component" value="Segment"/>
</dbReference>
<evidence type="ECO:0000313" key="1">
    <source>
        <dbReference type="EMBL" id="QQO39010.1"/>
    </source>
</evidence>
<sequence>MSGQDSNSLPFSELTILCNPLLIKPFIFVGEGVESNHTSERYPVSPMHHLTIDLPELTHPASPVGAPKIREDSRNNYVTNRNLVAL</sequence>
<protein>
    <submittedName>
        <fullName evidence="1">Uncharacterized protein</fullName>
    </submittedName>
</protein>
<proteinExistence type="predicted"/>
<dbReference type="EMBL" id="MW388005">
    <property type="protein sequence ID" value="QQO39010.1"/>
    <property type="molecule type" value="Genomic_DNA"/>
</dbReference>